<comment type="catalytic activity">
    <reaction evidence="8">
        <text>4,8-dimethylnonanoyl-CoA + (R)-carnitine = O-4,8-dimethylnonanoyl-(R)-carnitine + CoA</text>
        <dbReference type="Rhea" id="RHEA:44860"/>
        <dbReference type="ChEBI" id="CHEBI:16347"/>
        <dbReference type="ChEBI" id="CHEBI:57287"/>
        <dbReference type="ChEBI" id="CHEBI:77061"/>
        <dbReference type="ChEBI" id="CHEBI:84654"/>
    </reaction>
</comment>
<dbReference type="UniPathway" id="UPA00659"/>
<feature type="domain" description="Choline/carnitine acyltransferase" evidence="10">
    <location>
        <begin position="63"/>
        <end position="642"/>
    </location>
</feature>
<dbReference type="Gene3D" id="3.30.559.10">
    <property type="entry name" value="Chloramphenicol acetyltransferase-like domain"/>
    <property type="match status" value="1"/>
</dbReference>
<keyword evidence="12" id="KW-1185">Reference proteome</keyword>
<dbReference type="Gene3D" id="1.10.275.20">
    <property type="entry name" value="Choline/Carnitine o-acyltransferase"/>
    <property type="match status" value="1"/>
</dbReference>
<proteinExistence type="inferred from homology"/>
<evidence type="ECO:0000256" key="1">
    <source>
        <dbReference type="ARBA" id="ARBA00005005"/>
    </source>
</evidence>
<evidence type="ECO:0000256" key="3">
    <source>
        <dbReference type="ARBA" id="ARBA00022448"/>
    </source>
</evidence>
<dbReference type="Gene3D" id="3.30.559.70">
    <property type="entry name" value="Choline/Carnitine o-acyltransferase, domain 2"/>
    <property type="match status" value="1"/>
</dbReference>
<dbReference type="AlphaFoldDB" id="H3CZP4"/>
<feature type="active site" description="Proton acceptor" evidence="9">
    <location>
        <position position="380"/>
    </location>
</feature>
<protein>
    <submittedName>
        <fullName evidence="11">Carnitine palmitoyltransferase 2</fullName>
    </submittedName>
</protein>
<gene>
    <name evidence="11" type="primary">CPT2</name>
</gene>
<dbReference type="InterPro" id="IPR042572">
    <property type="entry name" value="Carn_acyl_trans_N"/>
</dbReference>
<dbReference type="InParanoid" id="H3CZP4"/>
<dbReference type="STRING" id="99883.ENSTNIP00000013730"/>
<dbReference type="PANTHER" id="PTHR22589:SF16">
    <property type="entry name" value="CARNITINE O-PALMITOYLTRANSFERASE 2, MITOCHONDRIAL"/>
    <property type="match status" value="1"/>
</dbReference>
<evidence type="ECO:0000313" key="11">
    <source>
        <dbReference type="Ensembl" id="ENSTNIP00000013730.1"/>
    </source>
</evidence>
<evidence type="ECO:0000256" key="5">
    <source>
        <dbReference type="ARBA" id="ARBA00022832"/>
    </source>
</evidence>
<dbReference type="Proteomes" id="UP000007303">
    <property type="component" value="Unassembled WGS sequence"/>
</dbReference>
<keyword evidence="4" id="KW-0808">Transferase</keyword>
<accession>H3CZP4</accession>
<dbReference type="Ensembl" id="ENSTNIT00000013924.1">
    <property type="protein sequence ID" value="ENSTNIP00000013730.1"/>
    <property type="gene ID" value="ENSTNIG00000010805.1"/>
</dbReference>
<evidence type="ECO:0000256" key="4">
    <source>
        <dbReference type="ARBA" id="ARBA00022679"/>
    </source>
</evidence>
<evidence type="ECO:0000256" key="6">
    <source>
        <dbReference type="ARBA" id="ARBA00023098"/>
    </source>
</evidence>
<dbReference type="InterPro" id="IPR042231">
    <property type="entry name" value="Cho/carn_acyl_trans_2"/>
</dbReference>
<dbReference type="InterPro" id="IPR039551">
    <property type="entry name" value="Cho/carn_acyl_trans"/>
</dbReference>
<evidence type="ECO:0000256" key="8">
    <source>
        <dbReference type="ARBA" id="ARBA00048999"/>
    </source>
</evidence>
<keyword evidence="3" id="KW-0813">Transport</keyword>
<evidence type="ECO:0000259" key="10">
    <source>
        <dbReference type="Pfam" id="PF00755"/>
    </source>
</evidence>
<dbReference type="Pfam" id="PF00755">
    <property type="entry name" value="Carn_acyltransf"/>
    <property type="match status" value="1"/>
</dbReference>
<dbReference type="HOGENOM" id="CLU_013513_4_2_1"/>
<evidence type="ECO:0000256" key="2">
    <source>
        <dbReference type="ARBA" id="ARBA00005232"/>
    </source>
</evidence>
<evidence type="ECO:0000256" key="9">
    <source>
        <dbReference type="PIRSR" id="PIRSR600542-1"/>
    </source>
</evidence>
<evidence type="ECO:0000256" key="7">
    <source>
        <dbReference type="ARBA" id="ARBA00023315"/>
    </source>
</evidence>
<dbReference type="FunFam" id="1.10.275.20:FF:000001">
    <property type="entry name" value="carnitine O-palmitoyltransferase 2, mitochondrial"/>
    <property type="match status" value="1"/>
</dbReference>
<reference evidence="11" key="2">
    <citation type="submission" date="2025-08" db="UniProtKB">
        <authorList>
            <consortium name="Ensembl"/>
        </authorList>
    </citation>
    <scope>IDENTIFICATION</scope>
</reference>
<dbReference type="GO" id="GO:0005739">
    <property type="term" value="C:mitochondrion"/>
    <property type="evidence" value="ECO:0007669"/>
    <property type="project" value="TreeGrafter"/>
</dbReference>
<reference evidence="12" key="1">
    <citation type="journal article" date="2004" name="Nature">
        <title>Genome duplication in the teleost fish Tetraodon nigroviridis reveals the early vertebrate proto-karyotype.</title>
        <authorList>
            <person name="Jaillon O."/>
            <person name="Aury J.-M."/>
            <person name="Brunet F."/>
            <person name="Petit J.-L."/>
            <person name="Stange-Thomann N."/>
            <person name="Mauceli E."/>
            <person name="Bouneau L."/>
            <person name="Fischer C."/>
            <person name="Ozouf-Costaz C."/>
            <person name="Bernot A."/>
            <person name="Nicaud S."/>
            <person name="Jaffe D."/>
            <person name="Fisher S."/>
            <person name="Lutfalla G."/>
            <person name="Dossat C."/>
            <person name="Segurens B."/>
            <person name="Dasilva C."/>
            <person name="Salanoubat M."/>
            <person name="Levy M."/>
            <person name="Boudet N."/>
            <person name="Castellano S."/>
            <person name="Anthouard V."/>
            <person name="Jubin C."/>
            <person name="Castelli V."/>
            <person name="Katinka M."/>
            <person name="Vacherie B."/>
            <person name="Biemont C."/>
            <person name="Skalli Z."/>
            <person name="Cattolico L."/>
            <person name="Poulain J."/>
            <person name="De Berardinis V."/>
            <person name="Cruaud C."/>
            <person name="Duprat S."/>
            <person name="Brottier P."/>
            <person name="Coutanceau J.-P."/>
            <person name="Gouzy J."/>
            <person name="Parra G."/>
            <person name="Lardier G."/>
            <person name="Chapple C."/>
            <person name="McKernan K.J."/>
            <person name="McEwan P."/>
            <person name="Bosak S."/>
            <person name="Kellis M."/>
            <person name="Volff J.-N."/>
            <person name="Guigo R."/>
            <person name="Zody M.C."/>
            <person name="Mesirov J."/>
            <person name="Lindblad-Toh K."/>
            <person name="Birren B."/>
            <person name="Nusbaum C."/>
            <person name="Kahn D."/>
            <person name="Robinson-Rechavi M."/>
            <person name="Laudet V."/>
            <person name="Schachter V."/>
            <person name="Quetier F."/>
            <person name="Saurin W."/>
            <person name="Scarpelli C."/>
            <person name="Wincker P."/>
            <person name="Lander E.S."/>
            <person name="Weissenbach J."/>
            <person name="Roest Crollius H."/>
        </authorList>
    </citation>
    <scope>NUCLEOTIDE SEQUENCE [LARGE SCALE GENOMIC DNA]</scope>
</reference>
<dbReference type="GeneTree" id="ENSGT01150000286999"/>
<dbReference type="PANTHER" id="PTHR22589">
    <property type="entry name" value="CARNITINE O-ACYLTRANSFERASE"/>
    <property type="match status" value="1"/>
</dbReference>
<sequence>MAKLLSVCYTSPLGKPGKILLRNAALNVYGLNYGSKKPSSSDYLQRSLVPTMHYQKSLPRTRLPIPELEDTMRRFVAAQRPLLSDHEFRSNKRKITSKLQIGVGRELHKELVTQDKLNNHTSYMSGPWLDMYLKNRKSLLDVNVFMLLHQDPKTEYNQQLVRATNLTCSALRFMKTLRAGLLEPTVFYSEPSKSNRHLFERVIRWVPPSLSWYGAHMVNAYPLDMSQYYRIFNSTRIPRRGRDELVTHEEGRHIVVMRKGNMYVFDVVDRDGNLLKPAEIQAHLKYILDDLTPAPAFPIGVLSTENRDVWAHLRDKLVHCGNADNLRTMESAIFCLCLDDAVPENQENLWLMSDSCNRWLDKTLSFRISTSGEACSIFEHSGGDGVSVSHFVDVILKDSTERPQVHPASAPAAVDSAAAVRLLKFNLDSELKEGIKKAKDNISLAESQLGVEFMEFRKGGKETLKKCKISPDSMVQLAIQMGFLRLYGQTVPTSESCSMAGFKHGRYEVMMPVSMYTKECAHAFVCQRDQHTTQQLKAMLHQCSDHHRQLIREASSAGQGFFCHLYGLYDLATSKDKELHSLFTDCGVLDGFTLSTTILSMPSSKITFFAPDVPEGFGIHYIFQDNVITCNTSSYLSHSCQELSESIYTSLEDIFTVLEEKPLG</sequence>
<organism evidence="11 12">
    <name type="scientific">Tetraodon nigroviridis</name>
    <name type="common">Spotted green pufferfish</name>
    <name type="synonym">Chelonodon nigroviridis</name>
    <dbReference type="NCBI Taxonomy" id="99883"/>
    <lineage>
        <taxon>Eukaryota</taxon>
        <taxon>Metazoa</taxon>
        <taxon>Chordata</taxon>
        <taxon>Craniata</taxon>
        <taxon>Vertebrata</taxon>
        <taxon>Euteleostomi</taxon>
        <taxon>Actinopterygii</taxon>
        <taxon>Neopterygii</taxon>
        <taxon>Teleostei</taxon>
        <taxon>Neoteleostei</taxon>
        <taxon>Acanthomorphata</taxon>
        <taxon>Eupercaria</taxon>
        <taxon>Tetraodontiformes</taxon>
        <taxon>Tetradontoidea</taxon>
        <taxon>Tetraodontidae</taxon>
        <taxon>Tetraodon</taxon>
    </lineage>
</organism>
<comment type="pathway">
    <text evidence="1">Lipid metabolism; fatty acid beta-oxidation.</text>
</comment>
<evidence type="ECO:0000313" key="12">
    <source>
        <dbReference type="Proteomes" id="UP000007303"/>
    </source>
</evidence>
<keyword evidence="6" id="KW-0443">Lipid metabolism</keyword>
<keyword evidence="7" id="KW-0012">Acyltransferase</keyword>
<dbReference type="OMA" id="TMESAIF"/>
<dbReference type="Gene3D" id="1.20.1280.180">
    <property type="match status" value="1"/>
</dbReference>
<keyword evidence="5" id="KW-0276">Fatty acid metabolism</keyword>
<comment type="similarity">
    <text evidence="2">Belongs to the carnitine/choline acetyltransferase family.</text>
</comment>
<reference evidence="11" key="3">
    <citation type="submission" date="2025-09" db="UniProtKB">
        <authorList>
            <consortium name="Ensembl"/>
        </authorList>
    </citation>
    <scope>IDENTIFICATION</scope>
</reference>
<dbReference type="InterPro" id="IPR023213">
    <property type="entry name" value="CAT-like_dom_sf"/>
</dbReference>
<dbReference type="GO" id="GO:0006635">
    <property type="term" value="P:fatty acid beta-oxidation"/>
    <property type="evidence" value="ECO:0007669"/>
    <property type="project" value="UniProtKB-UniPathway"/>
</dbReference>
<dbReference type="InterPro" id="IPR000542">
    <property type="entry name" value="Carn_acyl_trans"/>
</dbReference>
<dbReference type="GO" id="GO:0004095">
    <property type="term" value="F:carnitine O-palmitoyltransferase activity"/>
    <property type="evidence" value="ECO:0007669"/>
    <property type="project" value="TreeGrafter"/>
</dbReference>
<dbReference type="SUPFAM" id="SSF52777">
    <property type="entry name" value="CoA-dependent acyltransferases"/>
    <property type="match status" value="2"/>
</dbReference>
<name>H3CZP4_TETNG</name>